<accession>A0ABV9F3M1</accession>
<dbReference type="InterPro" id="IPR051531">
    <property type="entry name" value="N-acetyltransferase"/>
</dbReference>
<dbReference type="Proteomes" id="UP001595957">
    <property type="component" value="Unassembled WGS sequence"/>
</dbReference>
<comment type="caution">
    <text evidence="2">The sequence shown here is derived from an EMBL/GenBank/DDBJ whole genome shotgun (WGS) entry which is preliminary data.</text>
</comment>
<name>A0ABV9F3M1_9SPHN</name>
<dbReference type="InterPro" id="IPR000182">
    <property type="entry name" value="GNAT_dom"/>
</dbReference>
<dbReference type="InterPro" id="IPR016181">
    <property type="entry name" value="Acyl_CoA_acyltransferase"/>
</dbReference>
<dbReference type="SUPFAM" id="SSF55729">
    <property type="entry name" value="Acyl-CoA N-acyltransferases (Nat)"/>
    <property type="match status" value="1"/>
</dbReference>
<evidence type="ECO:0000259" key="1">
    <source>
        <dbReference type="PROSITE" id="PS51186"/>
    </source>
</evidence>
<dbReference type="EC" id="2.3.-.-" evidence="2"/>
<dbReference type="GO" id="GO:0016746">
    <property type="term" value="F:acyltransferase activity"/>
    <property type="evidence" value="ECO:0007669"/>
    <property type="project" value="UniProtKB-KW"/>
</dbReference>
<keyword evidence="3" id="KW-1185">Reference proteome</keyword>
<dbReference type="Gene3D" id="3.40.630.30">
    <property type="match status" value="1"/>
</dbReference>
<dbReference type="PANTHER" id="PTHR43792">
    <property type="entry name" value="GNAT FAMILY, PUTATIVE (AFU_ORTHOLOGUE AFUA_3G00765)-RELATED-RELATED"/>
    <property type="match status" value="1"/>
</dbReference>
<reference evidence="3" key="1">
    <citation type="journal article" date="2019" name="Int. J. Syst. Evol. Microbiol.">
        <title>The Global Catalogue of Microorganisms (GCM) 10K type strain sequencing project: providing services to taxonomists for standard genome sequencing and annotation.</title>
        <authorList>
            <consortium name="The Broad Institute Genomics Platform"/>
            <consortium name="The Broad Institute Genome Sequencing Center for Infectious Disease"/>
            <person name="Wu L."/>
            <person name="Ma J."/>
        </authorList>
    </citation>
    <scope>NUCLEOTIDE SEQUENCE [LARGE SCALE GENOMIC DNA]</scope>
    <source>
        <strain evidence="3">NBRC 103632</strain>
    </source>
</reference>
<evidence type="ECO:0000313" key="3">
    <source>
        <dbReference type="Proteomes" id="UP001595957"/>
    </source>
</evidence>
<dbReference type="EMBL" id="JBHSFZ010000064">
    <property type="protein sequence ID" value="MFC4596520.1"/>
    <property type="molecule type" value="Genomic_DNA"/>
</dbReference>
<gene>
    <name evidence="2" type="ORF">ACFO3E_20430</name>
</gene>
<sequence length="191" mass="20541">MFARTPRLLLRPGWMEDAPALAEAIGEQAILRNLTRAPALYGVDDARAFLSLPHDSRLPRLLAFSRTRGAPRLVGGCGLHLAEDGAPEIGYWIARPYWGLGFATEAASAVLNMARAAGVNGIAAAYFADNPASGNVLRKLGFRYTGRVEQRYSPARGTTAECLVFEEGVAGRMMTDPAMDLYEDAMPALAA</sequence>
<proteinExistence type="predicted"/>
<dbReference type="PROSITE" id="PS51186">
    <property type="entry name" value="GNAT"/>
    <property type="match status" value="1"/>
</dbReference>
<protein>
    <submittedName>
        <fullName evidence="2">GNAT family N-acetyltransferase</fullName>
        <ecNumber evidence="2">2.3.-.-</ecNumber>
    </submittedName>
</protein>
<evidence type="ECO:0000313" key="2">
    <source>
        <dbReference type="EMBL" id="MFC4596520.1"/>
    </source>
</evidence>
<organism evidence="2 3">
    <name type="scientific">Sphingobium tyrosinilyticum</name>
    <dbReference type="NCBI Taxonomy" id="2715436"/>
    <lineage>
        <taxon>Bacteria</taxon>
        <taxon>Pseudomonadati</taxon>
        <taxon>Pseudomonadota</taxon>
        <taxon>Alphaproteobacteria</taxon>
        <taxon>Sphingomonadales</taxon>
        <taxon>Sphingomonadaceae</taxon>
        <taxon>Sphingobium</taxon>
    </lineage>
</organism>
<feature type="domain" description="N-acetyltransferase" evidence="1">
    <location>
        <begin position="8"/>
        <end position="161"/>
    </location>
</feature>
<dbReference type="PANTHER" id="PTHR43792:SF1">
    <property type="entry name" value="N-ACETYLTRANSFERASE DOMAIN-CONTAINING PROTEIN"/>
    <property type="match status" value="1"/>
</dbReference>
<dbReference type="Pfam" id="PF13302">
    <property type="entry name" value="Acetyltransf_3"/>
    <property type="match status" value="1"/>
</dbReference>
<keyword evidence="2" id="KW-0808">Transferase</keyword>
<keyword evidence="2" id="KW-0012">Acyltransferase</keyword>
<dbReference type="RefSeq" id="WP_066527440.1">
    <property type="nucleotide sequence ID" value="NZ_JBHSFZ010000064.1"/>
</dbReference>